<evidence type="ECO:0000256" key="1">
    <source>
        <dbReference type="SAM" id="MobiDB-lite"/>
    </source>
</evidence>
<sequence>MMAKRSDFAQKLLDDLRLRKEKLGYASSSHQPSNAASRDAYGNSQKNFRSAREASSNKFQVQSGKNMVKTNTSARPNMKHHKEAGLESTSLDIVPFGRATRSGNTIDISTALALALTKGREFQRIENLGDYKFGSQLIMHRGAIHFRETNNQYMSDRVRYPMNQYHFSPHMQVDEIYKGVQKLNEIIKAFSGVNFSRSTIEIGRELLRGAIDLEESLRMLAMLQENSDNVKGSRGGRVMLLKDKEEDESSSNRVKQKKLIQRTGFSIDEIKEENLSGSYTRRSKVTLTNSTKSSSSLPNQFTSHRGSLSCGQDAKLDSQVSVVARKTNRSGEIGQIPKSNSDSSASGNVKKLDPKGGNVNGKVRIPNVVAKLMGLEEFPTPKAEVEIKKEAKFMKETEVNRTLRRDTTVNEMGDKYATLRPNLAKIRENENPQAKEVRESKPGQNLEATKSKQMTSLASSGYESMNPPPKYLPSYHFTDINSMNYSNTTHTKKEAAQMWGFTGRGQITQEKAKQPIQENKLASTSKKYLKYQENAVRKKDLVQEDQTAQNVSPITYSYSRNVKHNTLERKSTVHELKINHAAQKGTTEKEQNARSKSQLSENPSSVKPRSREKSANEISKQKMLSSGRTIVASEKSTGKHTDQLKKKSTYSHPEKQITRSRSATYHEPYSQRASEESRDKKKLSVDPSNDEQKAVIPTPVAHMNKPVDIPAEEKVETIENKGNSTENMKVLENSEPPTENDQQTMLQISPLNEIESRWKEGTSTEGESNLRVMALEQTMPTVNEIASVSSAMFTDDIEDTEVVDQEFIAEMNHDNTVVRTPNTQQTPQVSAGKEEEQLQLPNLTDEKKEGSSDSRQFSNFNSLKSPSQVKDEVSGELSLTDEQRLLKESLIRDQHFLNTAQALFKLNIPVSVLQASAKASQDKDSKLLLDCAYELLRRKGKREEAIFITKIFEKPTKERCLDSLIKELDDDLESLNFSMKRPEINCDTAACLQKLLEKDIQCRNPDINCMWDIGWNSITLASVEKDEVIRDLEKHILNGLVSELARDLIEV</sequence>
<protein>
    <submittedName>
        <fullName evidence="2">Uncharacterized protein</fullName>
    </submittedName>
</protein>
<dbReference type="AlphaFoldDB" id="A0A6V7NMI7"/>
<feature type="compositionally biased region" description="Polar residues" evidence="1">
    <location>
        <begin position="853"/>
        <end position="868"/>
    </location>
</feature>
<feature type="compositionally biased region" description="Basic and acidic residues" evidence="1">
    <location>
        <begin position="673"/>
        <end position="684"/>
    </location>
</feature>
<reference evidence="2" key="1">
    <citation type="submission" date="2020-07" db="EMBL/GenBank/DDBJ databases">
        <authorList>
            <person name="Lin J."/>
        </authorList>
    </citation>
    <scope>NUCLEOTIDE SEQUENCE</scope>
</reference>
<feature type="compositionally biased region" description="Polar residues" evidence="1">
    <location>
        <begin position="594"/>
        <end position="607"/>
    </location>
</feature>
<accession>A0A6V7NMI7</accession>
<proteinExistence type="predicted"/>
<feature type="compositionally biased region" description="Polar residues" evidence="1">
    <location>
        <begin position="442"/>
        <end position="463"/>
    </location>
</feature>
<organism evidence="2">
    <name type="scientific">Ananas comosus var. bracteatus</name>
    <name type="common">red pineapple</name>
    <dbReference type="NCBI Taxonomy" id="296719"/>
    <lineage>
        <taxon>Eukaryota</taxon>
        <taxon>Viridiplantae</taxon>
        <taxon>Streptophyta</taxon>
        <taxon>Embryophyta</taxon>
        <taxon>Tracheophyta</taxon>
        <taxon>Spermatophyta</taxon>
        <taxon>Magnoliopsida</taxon>
        <taxon>Liliopsida</taxon>
        <taxon>Poales</taxon>
        <taxon>Bromeliaceae</taxon>
        <taxon>Bromelioideae</taxon>
        <taxon>Ananas</taxon>
    </lineage>
</organism>
<feature type="region of interest" description="Disordered" evidence="1">
    <location>
        <begin position="326"/>
        <end position="358"/>
    </location>
</feature>
<dbReference type="PANTHER" id="PTHR34282:SF1">
    <property type="entry name" value="DUF3741 DOMAIN-CONTAINING PROTEIN"/>
    <property type="match status" value="1"/>
</dbReference>
<feature type="compositionally biased region" description="Basic and acidic residues" evidence="1">
    <location>
        <begin position="636"/>
        <end position="645"/>
    </location>
</feature>
<feature type="region of interest" description="Disordered" evidence="1">
    <location>
        <begin position="580"/>
        <end position="694"/>
    </location>
</feature>
<evidence type="ECO:0000313" key="2">
    <source>
        <dbReference type="EMBL" id="CAD1819564.1"/>
    </source>
</evidence>
<feature type="compositionally biased region" description="Polar residues" evidence="1">
    <location>
        <begin position="616"/>
        <end position="628"/>
    </location>
</feature>
<feature type="region of interest" description="Disordered" evidence="1">
    <location>
        <begin position="285"/>
        <end position="314"/>
    </location>
</feature>
<dbReference type="PANTHER" id="PTHR34282">
    <property type="entry name" value="OS01G0228800 PROTEIN-RELATED"/>
    <property type="match status" value="1"/>
</dbReference>
<feature type="compositionally biased region" description="Polar residues" evidence="1">
    <location>
        <begin position="298"/>
        <end position="310"/>
    </location>
</feature>
<feature type="compositionally biased region" description="Polar residues" evidence="1">
    <location>
        <begin position="337"/>
        <end position="347"/>
    </location>
</feature>
<feature type="region of interest" description="Disordered" evidence="1">
    <location>
        <begin position="813"/>
        <end position="876"/>
    </location>
</feature>
<feature type="region of interest" description="Disordered" evidence="1">
    <location>
        <begin position="24"/>
        <end position="84"/>
    </location>
</feature>
<name>A0A6V7NMI7_ANACO</name>
<feature type="compositionally biased region" description="Low complexity" evidence="1">
    <location>
        <begin position="285"/>
        <end position="297"/>
    </location>
</feature>
<dbReference type="EMBL" id="LR862139">
    <property type="protein sequence ID" value="CAD1819564.1"/>
    <property type="molecule type" value="Genomic_DNA"/>
</dbReference>
<feature type="region of interest" description="Disordered" evidence="1">
    <location>
        <begin position="427"/>
        <end position="464"/>
    </location>
</feature>
<feature type="compositionally biased region" description="Basic and acidic residues" evidence="1">
    <location>
        <begin position="427"/>
        <end position="441"/>
    </location>
</feature>
<feature type="compositionally biased region" description="Polar residues" evidence="1">
    <location>
        <begin position="814"/>
        <end position="829"/>
    </location>
</feature>
<feature type="compositionally biased region" description="Polar residues" evidence="1">
    <location>
        <begin position="26"/>
        <end position="75"/>
    </location>
</feature>
<gene>
    <name evidence="2" type="ORF">CB5_LOCUS2775</name>
</gene>